<feature type="domain" description="Zn(2)-C6 fungal-type" evidence="3">
    <location>
        <begin position="40"/>
        <end position="70"/>
    </location>
</feature>
<accession>A0A9P9HND4</accession>
<organism evidence="4 5">
    <name type="scientific">Fusarium solani</name>
    <name type="common">Filamentous fungus</name>
    <dbReference type="NCBI Taxonomy" id="169388"/>
    <lineage>
        <taxon>Eukaryota</taxon>
        <taxon>Fungi</taxon>
        <taxon>Dikarya</taxon>
        <taxon>Ascomycota</taxon>
        <taxon>Pezizomycotina</taxon>
        <taxon>Sordariomycetes</taxon>
        <taxon>Hypocreomycetidae</taxon>
        <taxon>Hypocreales</taxon>
        <taxon>Nectriaceae</taxon>
        <taxon>Fusarium</taxon>
        <taxon>Fusarium solani species complex</taxon>
    </lineage>
</organism>
<evidence type="ECO:0000256" key="2">
    <source>
        <dbReference type="SAM" id="MobiDB-lite"/>
    </source>
</evidence>
<dbReference type="PANTHER" id="PTHR47784">
    <property type="entry name" value="STEROL UPTAKE CONTROL PROTEIN 2"/>
    <property type="match status" value="1"/>
</dbReference>
<dbReference type="Gene3D" id="4.10.240.10">
    <property type="entry name" value="Zn(2)-C6 fungal-type DNA-binding domain"/>
    <property type="match status" value="1"/>
</dbReference>
<dbReference type="InterPro" id="IPR036864">
    <property type="entry name" value="Zn2-C6_fun-type_DNA-bd_sf"/>
</dbReference>
<evidence type="ECO:0000259" key="3">
    <source>
        <dbReference type="PROSITE" id="PS50048"/>
    </source>
</evidence>
<protein>
    <recommendedName>
        <fullName evidence="3">Zn(2)-C6 fungal-type domain-containing protein</fullName>
    </recommendedName>
</protein>
<feature type="region of interest" description="Disordered" evidence="2">
    <location>
        <begin position="1"/>
        <end position="20"/>
    </location>
</feature>
<reference evidence="4" key="1">
    <citation type="journal article" date="2021" name="Nat. Commun.">
        <title>Genetic determinants of endophytism in the Arabidopsis root mycobiome.</title>
        <authorList>
            <person name="Mesny F."/>
            <person name="Miyauchi S."/>
            <person name="Thiergart T."/>
            <person name="Pickel B."/>
            <person name="Atanasova L."/>
            <person name="Karlsson M."/>
            <person name="Huettel B."/>
            <person name="Barry K.W."/>
            <person name="Haridas S."/>
            <person name="Chen C."/>
            <person name="Bauer D."/>
            <person name="Andreopoulos W."/>
            <person name="Pangilinan J."/>
            <person name="LaButti K."/>
            <person name="Riley R."/>
            <person name="Lipzen A."/>
            <person name="Clum A."/>
            <person name="Drula E."/>
            <person name="Henrissat B."/>
            <person name="Kohler A."/>
            <person name="Grigoriev I.V."/>
            <person name="Martin F.M."/>
            <person name="Hacquard S."/>
        </authorList>
    </citation>
    <scope>NUCLEOTIDE SEQUENCE</scope>
    <source>
        <strain evidence="4">FSSC 5 MPI-SDFR-AT-0091</strain>
    </source>
</reference>
<dbReference type="Pfam" id="PF11951">
    <property type="entry name" value="Fungal_trans_2"/>
    <property type="match status" value="1"/>
</dbReference>
<dbReference type="SMART" id="SM00066">
    <property type="entry name" value="GAL4"/>
    <property type="match status" value="1"/>
</dbReference>
<proteinExistence type="predicted"/>
<dbReference type="InterPro" id="IPR053157">
    <property type="entry name" value="Sterol_Uptake_Regulator"/>
</dbReference>
<dbReference type="OrthoDB" id="5229455at2759"/>
<gene>
    <name evidence="4" type="ORF">B0J15DRAFT_594175</name>
</gene>
<sequence length="396" mass="44735">MHDKEPVESRSVSSSSDTPHQVILARHQPSRRGHSKSRLGCFNCKRRRVKCDERQPGCARCARLGLRCQYPPLACQALPETPRAPLTSLALDDLRFHYQFLTVAYPSLPLRGDHIWSQCAAMTHGYNYLAHAALGLGASHLSQNGNVNYNAQALQHRVTAINLINQQIADTSHKSIADRDALFAAFMCIAAQSCLMPHGMTEYLVMSRGATLVSTSMMPEYHRSVFRSWTPDAHIDNIRDIITDQPKDMKIIEGFKASALALEPHCRTECEKIYCESMLKAISWLPTSSLEAWKEFVTLFMIPSYLSTETFQSFVDPSNHVGQLLIIHTFLLDYIIGRSVLALSEEPKCPGRKNMVISWTEEVVDSLPEDYKEHGVWLKDFCRVLARQDARYLLSP</sequence>
<dbReference type="InterPro" id="IPR001138">
    <property type="entry name" value="Zn2Cys6_DnaBD"/>
</dbReference>
<evidence type="ECO:0000313" key="4">
    <source>
        <dbReference type="EMBL" id="KAH7260406.1"/>
    </source>
</evidence>
<keyword evidence="5" id="KW-1185">Reference proteome</keyword>
<dbReference type="AlphaFoldDB" id="A0A9P9HND4"/>
<dbReference type="GO" id="GO:0008270">
    <property type="term" value="F:zinc ion binding"/>
    <property type="evidence" value="ECO:0007669"/>
    <property type="project" value="InterPro"/>
</dbReference>
<dbReference type="Pfam" id="PF00172">
    <property type="entry name" value="Zn_clus"/>
    <property type="match status" value="1"/>
</dbReference>
<dbReference type="GO" id="GO:0001228">
    <property type="term" value="F:DNA-binding transcription activator activity, RNA polymerase II-specific"/>
    <property type="evidence" value="ECO:0007669"/>
    <property type="project" value="TreeGrafter"/>
</dbReference>
<comment type="caution">
    <text evidence="4">The sequence shown here is derived from an EMBL/GenBank/DDBJ whole genome shotgun (WGS) entry which is preliminary data.</text>
</comment>
<evidence type="ECO:0000313" key="5">
    <source>
        <dbReference type="Proteomes" id="UP000736672"/>
    </source>
</evidence>
<dbReference type="CDD" id="cd00067">
    <property type="entry name" value="GAL4"/>
    <property type="match status" value="1"/>
</dbReference>
<dbReference type="InterPro" id="IPR021858">
    <property type="entry name" value="Fun_TF"/>
</dbReference>
<dbReference type="PROSITE" id="PS00463">
    <property type="entry name" value="ZN2_CY6_FUNGAL_1"/>
    <property type="match status" value="1"/>
</dbReference>
<dbReference type="PROSITE" id="PS50048">
    <property type="entry name" value="ZN2_CY6_FUNGAL_2"/>
    <property type="match status" value="1"/>
</dbReference>
<dbReference type="PANTHER" id="PTHR47784:SF7">
    <property type="entry name" value="ZN(II)2CYS6 TRANSCRIPTION FACTOR (EUROFUNG)"/>
    <property type="match status" value="1"/>
</dbReference>
<dbReference type="SUPFAM" id="SSF57701">
    <property type="entry name" value="Zn2/Cys6 DNA-binding domain"/>
    <property type="match status" value="1"/>
</dbReference>
<dbReference type="EMBL" id="JAGTJS010000008">
    <property type="protein sequence ID" value="KAH7260406.1"/>
    <property type="molecule type" value="Genomic_DNA"/>
</dbReference>
<name>A0A9P9HND4_FUSSL</name>
<evidence type="ECO:0000256" key="1">
    <source>
        <dbReference type="ARBA" id="ARBA00023242"/>
    </source>
</evidence>
<dbReference type="Proteomes" id="UP000736672">
    <property type="component" value="Unassembled WGS sequence"/>
</dbReference>
<keyword evidence="1" id="KW-0539">Nucleus</keyword>